<dbReference type="Proteomes" id="UP001431209">
    <property type="component" value="Unassembled WGS sequence"/>
</dbReference>
<accession>A0AAW2ZD93</accession>
<name>A0AAW2ZD93_9EUKA</name>
<proteinExistence type="predicted"/>
<gene>
    <name evidence="1" type="ORF">AKO1_001035</name>
</gene>
<sequence>MHGKQVVFVGVLILARVGLKKYRNFQYPTNNKHKQLMHEMINRKSLMNKVSVIVCDCGLSLDM</sequence>
<comment type="caution">
    <text evidence="1">The sequence shown here is derived from an EMBL/GenBank/DDBJ whole genome shotgun (WGS) entry which is preliminary data.</text>
</comment>
<evidence type="ECO:0000313" key="2">
    <source>
        <dbReference type="Proteomes" id="UP001431209"/>
    </source>
</evidence>
<keyword evidence="2" id="KW-1185">Reference proteome</keyword>
<reference evidence="1 2" key="1">
    <citation type="submission" date="2024-03" db="EMBL/GenBank/DDBJ databases">
        <title>The Acrasis kona genome and developmental transcriptomes reveal deep origins of eukaryotic multicellular pathways.</title>
        <authorList>
            <person name="Sheikh S."/>
            <person name="Fu C.-J."/>
            <person name="Brown M.W."/>
            <person name="Baldauf S.L."/>
        </authorList>
    </citation>
    <scope>NUCLEOTIDE SEQUENCE [LARGE SCALE GENOMIC DNA]</scope>
    <source>
        <strain evidence="1 2">ATCC MYA-3509</strain>
    </source>
</reference>
<dbReference type="EMBL" id="JAOPGA020001307">
    <property type="protein sequence ID" value="KAL0487141.1"/>
    <property type="molecule type" value="Genomic_DNA"/>
</dbReference>
<organism evidence="1 2">
    <name type="scientific">Acrasis kona</name>
    <dbReference type="NCBI Taxonomy" id="1008807"/>
    <lineage>
        <taxon>Eukaryota</taxon>
        <taxon>Discoba</taxon>
        <taxon>Heterolobosea</taxon>
        <taxon>Tetramitia</taxon>
        <taxon>Eutetramitia</taxon>
        <taxon>Acrasidae</taxon>
        <taxon>Acrasis</taxon>
    </lineage>
</organism>
<evidence type="ECO:0000313" key="1">
    <source>
        <dbReference type="EMBL" id="KAL0487141.1"/>
    </source>
</evidence>
<protein>
    <submittedName>
        <fullName evidence="1">Uncharacterized protein</fullName>
    </submittedName>
</protein>
<dbReference type="AlphaFoldDB" id="A0AAW2ZD93"/>